<dbReference type="OrthoDB" id="4328110at2"/>
<comment type="caution">
    <text evidence="2">The sequence shown here is derived from an EMBL/GenBank/DDBJ whole genome shotgun (WGS) entry which is preliminary data.</text>
</comment>
<sequence length="335" mass="35602">MIANRPPADRDLRDHDLRREEVLALLDAAEDVDLHPRLAALPARRGLLARHRIPLLVAASVAALTTGIAVNLSDDDARSHHAPPAASGKASAASTESPVPVVKPPTLPAGMLPVPEGRAISEALARDFVYRCVLTLPGGDGRPQAAAAARFRPYLAVRTPRPGRPDLYFATAVDDRGQMVDCHGDAAPDSTPSPDSSSRDGAWMIGPVEVLEGGQTLQGRWTTEGWGRYSGRVTRVTMDYGRGEQDALMAGGIWYATGSSARAGDPEPAEDNRIRGYDASGALVWDSAKDHIRGATDCARTPDGRILGYVAPPQRMLAQACPPAVPWTAGEPNPR</sequence>
<dbReference type="RefSeq" id="WP_078982849.1">
    <property type="nucleotide sequence ID" value="NZ_MWQN01000006.1"/>
</dbReference>
<evidence type="ECO:0000313" key="3">
    <source>
        <dbReference type="Proteomes" id="UP000190037"/>
    </source>
</evidence>
<gene>
    <name evidence="2" type="ORF">B4N89_47080</name>
</gene>
<dbReference type="AlphaFoldDB" id="A0A1T3NJ01"/>
<evidence type="ECO:0000313" key="2">
    <source>
        <dbReference type="EMBL" id="OPC76571.1"/>
    </source>
</evidence>
<dbReference type="STRING" id="159449.B4N89_47080"/>
<dbReference type="EMBL" id="MWQN01000006">
    <property type="protein sequence ID" value="OPC76571.1"/>
    <property type="molecule type" value="Genomic_DNA"/>
</dbReference>
<accession>A0A1T3NJ01</accession>
<feature type="region of interest" description="Disordered" evidence="1">
    <location>
        <begin position="75"/>
        <end position="100"/>
    </location>
</feature>
<organism evidence="2 3">
    <name type="scientific">Embleya scabrispora</name>
    <dbReference type="NCBI Taxonomy" id="159449"/>
    <lineage>
        <taxon>Bacteria</taxon>
        <taxon>Bacillati</taxon>
        <taxon>Actinomycetota</taxon>
        <taxon>Actinomycetes</taxon>
        <taxon>Kitasatosporales</taxon>
        <taxon>Streptomycetaceae</taxon>
        <taxon>Embleya</taxon>
    </lineage>
</organism>
<reference evidence="2 3" key="1">
    <citation type="submission" date="2017-03" db="EMBL/GenBank/DDBJ databases">
        <title>Draft genome sequence of Streptomyces scabrisporus NF3, endophyte isolated from Amphipterygium adstringens.</title>
        <authorList>
            <person name="Vazquez M."/>
            <person name="Ceapa C.D."/>
            <person name="Rodriguez Luna D."/>
            <person name="Sanchez Esquivel S."/>
        </authorList>
    </citation>
    <scope>NUCLEOTIDE SEQUENCE [LARGE SCALE GENOMIC DNA]</scope>
    <source>
        <strain evidence="2 3">NF3</strain>
    </source>
</reference>
<dbReference type="Proteomes" id="UP000190037">
    <property type="component" value="Unassembled WGS sequence"/>
</dbReference>
<name>A0A1T3NJ01_9ACTN</name>
<feature type="compositionally biased region" description="Low complexity" evidence="1">
    <location>
        <begin position="82"/>
        <end position="94"/>
    </location>
</feature>
<evidence type="ECO:0000256" key="1">
    <source>
        <dbReference type="SAM" id="MobiDB-lite"/>
    </source>
</evidence>
<protein>
    <submittedName>
        <fullName evidence="2">Uncharacterized protein</fullName>
    </submittedName>
</protein>
<keyword evidence="3" id="KW-1185">Reference proteome</keyword>
<proteinExistence type="predicted"/>